<proteinExistence type="predicted"/>
<keyword evidence="2" id="KW-1185">Reference proteome</keyword>
<protein>
    <submittedName>
        <fullName evidence="1">Uncharacterized protein</fullName>
    </submittedName>
</protein>
<gene>
    <name evidence="1" type="ORF">MRB53_014701</name>
</gene>
<name>A0ACC2KBN6_PERAE</name>
<dbReference type="EMBL" id="CM056812">
    <property type="protein sequence ID" value="KAJ8618515.1"/>
    <property type="molecule type" value="Genomic_DNA"/>
</dbReference>
<evidence type="ECO:0000313" key="2">
    <source>
        <dbReference type="Proteomes" id="UP001234297"/>
    </source>
</evidence>
<sequence>MDVASNQNAQALYLVSRARKLNYEFNFVFTISSAFLAFHTVCAIVRMREDILAVTFAISFFVFLMIFLRCLSIFDKLPKESKKKEMLKVPIWILATALNLMFAYQVSMIIQPSMALGWLVWGMAGTSALITFYFLLCMVIKRPSHGNGIPGLCVRNKPSL</sequence>
<reference evidence="1 2" key="1">
    <citation type="journal article" date="2022" name="Hortic Res">
        <title>A haplotype resolved chromosomal level avocado genome allows analysis of novel avocado genes.</title>
        <authorList>
            <person name="Nath O."/>
            <person name="Fletcher S.J."/>
            <person name="Hayward A."/>
            <person name="Shaw L.M."/>
            <person name="Masouleh A.K."/>
            <person name="Furtado A."/>
            <person name="Henry R.J."/>
            <person name="Mitter N."/>
        </authorList>
    </citation>
    <scope>NUCLEOTIDE SEQUENCE [LARGE SCALE GENOMIC DNA]</scope>
    <source>
        <strain evidence="2">cv. Hass</strain>
    </source>
</reference>
<comment type="caution">
    <text evidence="1">The sequence shown here is derived from an EMBL/GenBank/DDBJ whole genome shotgun (WGS) entry which is preliminary data.</text>
</comment>
<organism evidence="1 2">
    <name type="scientific">Persea americana</name>
    <name type="common">Avocado</name>
    <dbReference type="NCBI Taxonomy" id="3435"/>
    <lineage>
        <taxon>Eukaryota</taxon>
        <taxon>Viridiplantae</taxon>
        <taxon>Streptophyta</taxon>
        <taxon>Embryophyta</taxon>
        <taxon>Tracheophyta</taxon>
        <taxon>Spermatophyta</taxon>
        <taxon>Magnoliopsida</taxon>
        <taxon>Magnoliidae</taxon>
        <taxon>Laurales</taxon>
        <taxon>Lauraceae</taxon>
        <taxon>Persea</taxon>
    </lineage>
</organism>
<accession>A0ACC2KBN6</accession>
<evidence type="ECO:0000313" key="1">
    <source>
        <dbReference type="EMBL" id="KAJ8618515.1"/>
    </source>
</evidence>
<dbReference type="Proteomes" id="UP001234297">
    <property type="component" value="Chromosome 4"/>
</dbReference>